<dbReference type="EMBL" id="UZAU01000617">
    <property type="status" value="NOT_ANNOTATED_CDS"/>
    <property type="molecule type" value="Genomic_DNA"/>
</dbReference>
<proteinExistence type="predicted"/>
<keyword evidence="2" id="KW-1185">Reference proteome</keyword>
<reference evidence="1" key="2">
    <citation type="submission" date="2021-03" db="UniProtKB">
        <authorList>
            <consortium name="EnsemblPlants"/>
        </authorList>
    </citation>
    <scope>IDENTIFICATION</scope>
</reference>
<evidence type="ECO:0008006" key="3">
    <source>
        <dbReference type="Google" id="ProtNLM"/>
    </source>
</evidence>
<evidence type="ECO:0000313" key="1">
    <source>
        <dbReference type="EnsemblPlants" id="cds.evm.model.06.1704"/>
    </source>
</evidence>
<sequence length="126" mass="14282">METIFHVLVECGFAGSCWNLSVLSSGTNVTEFSTWFSSISATSAHNRWRRRLWTVLDQWKTAQRHKGRYGFCYVVRDHDGCLIEVVVGSRVGCVQLELAEVLGVMKEVLSWIKRKSLSEVVIESDA</sequence>
<name>A0A803PVN7_CANSA</name>
<dbReference type="AlphaFoldDB" id="A0A803PVN7"/>
<organism evidence="1 2">
    <name type="scientific">Cannabis sativa</name>
    <name type="common">Hemp</name>
    <name type="synonym">Marijuana</name>
    <dbReference type="NCBI Taxonomy" id="3483"/>
    <lineage>
        <taxon>Eukaryota</taxon>
        <taxon>Viridiplantae</taxon>
        <taxon>Streptophyta</taxon>
        <taxon>Embryophyta</taxon>
        <taxon>Tracheophyta</taxon>
        <taxon>Spermatophyta</taxon>
        <taxon>Magnoliopsida</taxon>
        <taxon>eudicotyledons</taxon>
        <taxon>Gunneridae</taxon>
        <taxon>Pentapetalae</taxon>
        <taxon>rosids</taxon>
        <taxon>fabids</taxon>
        <taxon>Rosales</taxon>
        <taxon>Cannabaceae</taxon>
        <taxon>Cannabis</taxon>
    </lineage>
</organism>
<protein>
    <recommendedName>
        <fullName evidence="3">RNase H type-1 domain-containing protein</fullName>
    </recommendedName>
</protein>
<evidence type="ECO:0000313" key="2">
    <source>
        <dbReference type="Proteomes" id="UP000596661"/>
    </source>
</evidence>
<accession>A0A803PVN7</accession>
<reference evidence="1" key="1">
    <citation type="submission" date="2018-11" db="EMBL/GenBank/DDBJ databases">
        <authorList>
            <person name="Grassa J C."/>
        </authorList>
    </citation>
    <scope>NUCLEOTIDE SEQUENCE [LARGE SCALE GENOMIC DNA]</scope>
</reference>
<dbReference type="Gramene" id="evm.model.06.1704">
    <property type="protein sequence ID" value="cds.evm.model.06.1704"/>
    <property type="gene ID" value="evm.TU.06.1704"/>
</dbReference>
<dbReference type="Proteomes" id="UP000596661">
    <property type="component" value="Chromosome 6"/>
</dbReference>
<dbReference type="EnsemblPlants" id="evm.model.06.1704">
    <property type="protein sequence ID" value="cds.evm.model.06.1704"/>
    <property type="gene ID" value="evm.TU.06.1704"/>
</dbReference>